<keyword evidence="2" id="KW-1185">Reference proteome</keyword>
<proteinExistence type="predicted"/>
<dbReference type="AlphaFoldDB" id="A0A915LWV0"/>
<keyword evidence="1" id="KW-0732">Signal</keyword>
<name>A0A915LWV0_MELJA</name>
<feature type="chain" id="PRO_5036765302" evidence="1">
    <location>
        <begin position="25"/>
        <end position="165"/>
    </location>
</feature>
<dbReference type="Proteomes" id="UP000887561">
    <property type="component" value="Unplaced"/>
</dbReference>
<evidence type="ECO:0000313" key="2">
    <source>
        <dbReference type="Proteomes" id="UP000887561"/>
    </source>
</evidence>
<sequence length="165" mass="18251">MIVKLVSVQILLFLVAELFNDGQAQMVKQCLCSQTEPCAQKYFGALEPCIESCQHHLQALGGNFAALKQCFKQKQIKLLILQFVIQVYLIIKLASNRCAQSGGEMVPKRYPETMQIAAFAEINKMINSMGLGNEAKGFMAVGKKMFGCVRTCMAKKSGNCDKKMA</sequence>
<dbReference type="WBParaSite" id="scaffold2133_cov184.g4320">
    <property type="protein sequence ID" value="scaffold2133_cov184.g4320"/>
    <property type="gene ID" value="scaffold2133_cov184.g4320"/>
</dbReference>
<reference evidence="3" key="1">
    <citation type="submission" date="2022-11" db="UniProtKB">
        <authorList>
            <consortium name="WormBaseParasite"/>
        </authorList>
    </citation>
    <scope>IDENTIFICATION</scope>
</reference>
<protein>
    <submittedName>
        <fullName evidence="3">Uncharacterized protein</fullName>
    </submittedName>
</protein>
<evidence type="ECO:0000313" key="3">
    <source>
        <dbReference type="WBParaSite" id="scaffold2133_cov184.g4320"/>
    </source>
</evidence>
<dbReference type="PANTHER" id="PTHR34401">
    <property type="entry name" value="PROTEIN CBG12388-RELATED"/>
    <property type="match status" value="1"/>
</dbReference>
<evidence type="ECO:0000256" key="1">
    <source>
        <dbReference type="SAM" id="SignalP"/>
    </source>
</evidence>
<organism evidence="2 3">
    <name type="scientific">Meloidogyne javanica</name>
    <name type="common">Root-knot nematode worm</name>
    <dbReference type="NCBI Taxonomy" id="6303"/>
    <lineage>
        <taxon>Eukaryota</taxon>
        <taxon>Metazoa</taxon>
        <taxon>Ecdysozoa</taxon>
        <taxon>Nematoda</taxon>
        <taxon>Chromadorea</taxon>
        <taxon>Rhabditida</taxon>
        <taxon>Tylenchina</taxon>
        <taxon>Tylenchomorpha</taxon>
        <taxon>Tylenchoidea</taxon>
        <taxon>Meloidogynidae</taxon>
        <taxon>Meloidogyninae</taxon>
        <taxon>Meloidogyne</taxon>
        <taxon>Meloidogyne incognita group</taxon>
    </lineage>
</organism>
<accession>A0A915LWV0</accession>
<dbReference type="PANTHER" id="PTHR34401:SF3">
    <property type="entry name" value="DB DOMAIN-CONTAINING PROTEIN"/>
    <property type="match status" value="1"/>
</dbReference>
<feature type="signal peptide" evidence="1">
    <location>
        <begin position="1"/>
        <end position="24"/>
    </location>
</feature>